<dbReference type="EMBL" id="JBHUHO010000003">
    <property type="protein sequence ID" value="MFD2114269.1"/>
    <property type="molecule type" value="Genomic_DNA"/>
</dbReference>
<dbReference type="CDD" id="cd06587">
    <property type="entry name" value="VOC"/>
    <property type="match status" value="1"/>
</dbReference>
<evidence type="ECO:0000313" key="3">
    <source>
        <dbReference type="EMBL" id="MFD2114269.1"/>
    </source>
</evidence>
<keyword evidence="1" id="KW-0479">Metal-binding</keyword>
<protein>
    <submittedName>
        <fullName evidence="3">VOC family protein</fullName>
    </submittedName>
</protein>
<dbReference type="InterPro" id="IPR051332">
    <property type="entry name" value="Fosfomycin_Res_Enzymes"/>
</dbReference>
<comment type="caution">
    <text evidence="3">The sequence shown here is derived from an EMBL/GenBank/DDBJ whole genome shotgun (WGS) entry which is preliminary data.</text>
</comment>
<dbReference type="PROSITE" id="PS51819">
    <property type="entry name" value="VOC"/>
    <property type="match status" value="1"/>
</dbReference>
<dbReference type="Proteomes" id="UP001597362">
    <property type="component" value="Unassembled WGS sequence"/>
</dbReference>
<accession>A0ABW4YFD9</accession>
<dbReference type="RefSeq" id="WP_377769243.1">
    <property type="nucleotide sequence ID" value="NZ_JBHUHO010000003.1"/>
</dbReference>
<reference evidence="4" key="1">
    <citation type="journal article" date="2019" name="Int. J. Syst. Evol. Microbiol.">
        <title>The Global Catalogue of Microorganisms (GCM) 10K type strain sequencing project: providing services to taxonomists for standard genome sequencing and annotation.</title>
        <authorList>
            <consortium name="The Broad Institute Genomics Platform"/>
            <consortium name="The Broad Institute Genome Sequencing Center for Infectious Disease"/>
            <person name="Wu L."/>
            <person name="Ma J."/>
        </authorList>
    </citation>
    <scope>NUCLEOTIDE SEQUENCE [LARGE SCALE GENOMIC DNA]</scope>
    <source>
        <strain evidence="4">GH52</strain>
    </source>
</reference>
<dbReference type="InterPro" id="IPR018146">
    <property type="entry name" value="Glyoxalase_1_CS"/>
</dbReference>
<dbReference type="InterPro" id="IPR037523">
    <property type="entry name" value="VOC_core"/>
</dbReference>
<proteinExistence type="predicted"/>
<feature type="domain" description="VOC" evidence="2">
    <location>
        <begin position="4"/>
        <end position="127"/>
    </location>
</feature>
<organism evidence="3 4">
    <name type="scientific">Paenibacillus yanchengensis</name>
    <dbReference type="NCBI Taxonomy" id="2035833"/>
    <lineage>
        <taxon>Bacteria</taxon>
        <taxon>Bacillati</taxon>
        <taxon>Bacillota</taxon>
        <taxon>Bacilli</taxon>
        <taxon>Bacillales</taxon>
        <taxon>Paenibacillaceae</taxon>
        <taxon>Paenibacillus</taxon>
    </lineage>
</organism>
<evidence type="ECO:0000259" key="2">
    <source>
        <dbReference type="PROSITE" id="PS51819"/>
    </source>
</evidence>
<evidence type="ECO:0000256" key="1">
    <source>
        <dbReference type="ARBA" id="ARBA00022723"/>
    </source>
</evidence>
<evidence type="ECO:0000313" key="4">
    <source>
        <dbReference type="Proteomes" id="UP001597362"/>
    </source>
</evidence>
<dbReference type="Gene3D" id="3.10.180.10">
    <property type="entry name" value="2,3-Dihydroxybiphenyl 1,2-Dioxygenase, domain 1"/>
    <property type="match status" value="1"/>
</dbReference>
<dbReference type="PANTHER" id="PTHR36113:SF6">
    <property type="entry name" value="FOSFOMYCIN RESISTANCE PROTEIN FOSX"/>
    <property type="match status" value="1"/>
</dbReference>
<sequence length="143" mass="16541">MIKGIGHVAFVVKDMEQSLHFYCQVLGFEKMFEIPHPKTKEPWIVYLKVRAGQYIELFYDGKNIPEKVEKPIGYSHLCLEVTDIQAIASHLKEQGITLDVEPTQGVDRNYQCWATDPDGNRIEFMQMNPDSLQLRAERGEKLE</sequence>
<dbReference type="InterPro" id="IPR029068">
    <property type="entry name" value="Glyas_Bleomycin-R_OHBP_Dase"/>
</dbReference>
<dbReference type="SUPFAM" id="SSF54593">
    <property type="entry name" value="Glyoxalase/Bleomycin resistance protein/Dihydroxybiphenyl dioxygenase"/>
    <property type="match status" value="1"/>
</dbReference>
<keyword evidence="4" id="KW-1185">Reference proteome</keyword>
<gene>
    <name evidence="3" type="ORF">ACFSJH_00685</name>
</gene>
<name>A0ABW4YFD9_9BACL</name>
<dbReference type="PROSITE" id="PS00934">
    <property type="entry name" value="GLYOXALASE_I_1"/>
    <property type="match status" value="1"/>
</dbReference>
<dbReference type="InterPro" id="IPR004360">
    <property type="entry name" value="Glyas_Fos-R_dOase_dom"/>
</dbReference>
<dbReference type="PANTHER" id="PTHR36113">
    <property type="entry name" value="LYASE, PUTATIVE-RELATED-RELATED"/>
    <property type="match status" value="1"/>
</dbReference>
<dbReference type="Pfam" id="PF00903">
    <property type="entry name" value="Glyoxalase"/>
    <property type="match status" value="1"/>
</dbReference>